<dbReference type="InterPro" id="IPR034732">
    <property type="entry name" value="EPHD"/>
</dbReference>
<protein>
    <recommendedName>
        <fullName evidence="4">PHD-type domain-containing protein</fullName>
    </recommendedName>
</protein>
<dbReference type="GO" id="GO:0042393">
    <property type="term" value="F:histone binding"/>
    <property type="evidence" value="ECO:0007669"/>
    <property type="project" value="TreeGrafter"/>
</dbReference>
<proteinExistence type="predicted"/>
<evidence type="ECO:0000256" key="1">
    <source>
        <dbReference type="ARBA" id="ARBA00022723"/>
    </source>
</evidence>
<dbReference type="InterPro" id="IPR051188">
    <property type="entry name" value="PHD-type_Zinc_Finger"/>
</dbReference>
<dbReference type="Proteomes" id="UP000694892">
    <property type="component" value="Chromosome 2L"/>
</dbReference>
<dbReference type="InterPro" id="IPR013083">
    <property type="entry name" value="Znf_RING/FYVE/PHD"/>
</dbReference>
<dbReference type="InterPro" id="IPR011011">
    <property type="entry name" value="Znf_FYVE_PHD"/>
</dbReference>
<dbReference type="SUPFAM" id="SSF57903">
    <property type="entry name" value="FYVE/PHD zinc finger"/>
    <property type="match status" value="1"/>
</dbReference>
<dbReference type="GO" id="GO:0005634">
    <property type="term" value="C:nucleus"/>
    <property type="evidence" value="ECO:0007669"/>
    <property type="project" value="TreeGrafter"/>
</dbReference>
<accession>A0A974HZL7</accession>
<evidence type="ECO:0000259" key="4">
    <source>
        <dbReference type="PROSITE" id="PS51805"/>
    </source>
</evidence>
<reference evidence="6" key="1">
    <citation type="journal article" date="2016" name="Nature">
        <title>Genome evolution in the allotetraploid frog Xenopus laevis.</title>
        <authorList>
            <person name="Session A.M."/>
            <person name="Uno Y."/>
            <person name="Kwon T."/>
            <person name="Chapman J.A."/>
            <person name="Toyoda A."/>
            <person name="Takahashi S."/>
            <person name="Fukui A."/>
            <person name="Hikosaka A."/>
            <person name="Suzuki A."/>
            <person name="Kondo M."/>
            <person name="van Heeringen S.J."/>
            <person name="Quigley I."/>
            <person name="Heinz S."/>
            <person name="Ogino H."/>
            <person name="Ochi H."/>
            <person name="Hellsten U."/>
            <person name="Lyons J.B."/>
            <person name="Simakov O."/>
            <person name="Putnam N."/>
            <person name="Stites J."/>
            <person name="Kuroki Y."/>
            <person name="Tanaka T."/>
            <person name="Michiue T."/>
            <person name="Watanabe M."/>
            <person name="Bogdanovic O."/>
            <person name="Lister R."/>
            <person name="Georgiou G."/>
            <person name="Paranjpe S.S."/>
            <person name="van Kruijsbergen I."/>
            <person name="Shu S."/>
            <person name="Carlson J."/>
            <person name="Kinoshita T."/>
            <person name="Ohta Y."/>
            <person name="Mawaribuchi S."/>
            <person name="Jenkins J."/>
            <person name="Grimwood J."/>
            <person name="Schmutz J."/>
            <person name="Mitros T."/>
            <person name="Mozaffari S.V."/>
            <person name="Suzuki Y."/>
            <person name="Haramoto Y."/>
            <person name="Yamamoto T.S."/>
            <person name="Takagi C."/>
            <person name="Heald R."/>
            <person name="Miller K."/>
            <person name="Haudenschild C."/>
            <person name="Kitzman J."/>
            <person name="Nakayama T."/>
            <person name="Izutsu Y."/>
            <person name="Robert J."/>
            <person name="Fortriede J."/>
            <person name="Burns K."/>
            <person name="Lotay V."/>
            <person name="Karimi K."/>
            <person name="Yasuoka Y."/>
            <person name="Dichmann D.S."/>
            <person name="Flajnik M.F."/>
            <person name="Houston D.W."/>
            <person name="Shendure J."/>
            <person name="DuPasquier L."/>
            <person name="Vize P.D."/>
            <person name="Zorn A.M."/>
            <person name="Ito M."/>
            <person name="Marcotte E.M."/>
            <person name="Wallingford J.B."/>
            <person name="Ito Y."/>
            <person name="Asashima M."/>
            <person name="Ueno N."/>
            <person name="Matsuda Y."/>
            <person name="Veenstra G.J."/>
            <person name="Fujiyama A."/>
            <person name="Harland R.M."/>
            <person name="Taira M."/>
            <person name="Rokhsar D.S."/>
        </authorList>
    </citation>
    <scope>NUCLEOTIDE SEQUENCE [LARGE SCALE GENOMIC DNA]</scope>
    <source>
        <strain evidence="6">J</strain>
    </source>
</reference>
<dbReference type="EMBL" id="CM004468">
    <property type="protein sequence ID" value="OCT95915.1"/>
    <property type="molecule type" value="Genomic_DNA"/>
</dbReference>
<evidence type="ECO:0000256" key="2">
    <source>
        <dbReference type="ARBA" id="ARBA00022771"/>
    </source>
</evidence>
<keyword evidence="3" id="KW-0862">Zinc</keyword>
<dbReference type="PANTHER" id="PTHR12420:SF15">
    <property type="entry name" value="PHD FINGER PROTEIN 6"/>
    <property type="match status" value="1"/>
</dbReference>
<gene>
    <name evidence="5" type="ORF">XELAEV_18013604mg</name>
</gene>
<dbReference type="PANTHER" id="PTHR12420">
    <property type="entry name" value="PHD FINGER PROTEIN"/>
    <property type="match status" value="1"/>
</dbReference>
<feature type="domain" description="PHD-type" evidence="4">
    <location>
        <begin position="1"/>
        <end position="88"/>
    </location>
</feature>
<dbReference type="PROSITE" id="PS51805">
    <property type="entry name" value="EPHD"/>
    <property type="match status" value="1"/>
</dbReference>
<organism evidence="5 6">
    <name type="scientific">Xenopus laevis</name>
    <name type="common">African clawed frog</name>
    <dbReference type="NCBI Taxonomy" id="8355"/>
    <lineage>
        <taxon>Eukaryota</taxon>
        <taxon>Metazoa</taxon>
        <taxon>Chordata</taxon>
        <taxon>Craniata</taxon>
        <taxon>Vertebrata</taxon>
        <taxon>Euteleostomi</taxon>
        <taxon>Amphibia</taxon>
        <taxon>Batrachia</taxon>
        <taxon>Anura</taxon>
        <taxon>Pipoidea</taxon>
        <taxon>Pipidae</taxon>
        <taxon>Xenopodinae</taxon>
        <taxon>Xenopus</taxon>
        <taxon>Xenopus</taxon>
    </lineage>
</organism>
<dbReference type="GO" id="GO:0042826">
    <property type="term" value="F:histone deacetylase binding"/>
    <property type="evidence" value="ECO:0007669"/>
    <property type="project" value="TreeGrafter"/>
</dbReference>
<dbReference type="AlphaFoldDB" id="A0A974HZL7"/>
<name>A0A974HZL7_XENLA</name>
<keyword evidence="2" id="KW-0863">Zinc-finger</keyword>
<dbReference type="Gene3D" id="3.30.40.10">
    <property type="entry name" value="Zinc/RING finger domain, C3HC4 (zinc finger)"/>
    <property type="match status" value="1"/>
</dbReference>
<dbReference type="Pfam" id="PF13771">
    <property type="entry name" value="zf-HC5HC2H"/>
    <property type="match status" value="1"/>
</dbReference>
<dbReference type="GO" id="GO:0008270">
    <property type="term" value="F:zinc ion binding"/>
    <property type="evidence" value="ECO:0007669"/>
    <property type="project" value="UniProtKB-KW"/>
</dbReference>
<evidence type="ECO:0000313" key="5">
    <source>
        <dbReference type="EMBL" id="OCT95915.1"/>
    </source>
</evidence>
<evidence type="ECO:0000256" key="3">
    <source>
        <dbReference type="ARBA" id="ARBA00022833"/>
    </source>
</evidence>
<evidence type="ECO:0000313" key="6">
    <source>
        <dbReference type="Proteomes" id="UP000694892"/>
    </source>
</evidence>
<keyword evidence="1" id="KW-0479">Metal-binding</keyword>
<sequence>MSTSKPVVRVGVCAFCDQREQNHDTGCLLKTSDDHITAHYNCMKCSVCGETGATIGCELKRCKKTFHYMCAKNAGAEMIENEDKEIYV</sequence>